<dbReference type="GO" id="GO:0008233">
    <property type="term" value="F:peptidase activity"/>
    <property type="evidence" value="ECO:0007669"/>
    <property type="project" value="UniProtKB-KW"/>
</dbReference>
<feature type="domain" description="CAAX prenyl protease 2/Lysostaphin resistance protein A-like" evidence="3">
    <location>
        <begin position="130"/>
        <end position="218"/>
    </location>
</feature>
<dbReference type="PANTHER" id="PTHR36435:SF1">
    <property type="entry name" value="CAAX AMINO TERMINAL PROTEASE FAMILY PROTEIN"/>
    <property type="match status" value="1"/>
</dbReference>
<feature type="transmembrane region" description="Helical" evidence="2">
    <location>
        <begin position="165"/>
        <end position="180"/>
    </location>
</feature>
<dbReference type="PANTHER" id="PTHR36435">
    <property type="entry name" value="SLR1288 PROTEIN"/>
    <property type="match status" value="1"/>
</dbReference>
<name>A0ABV2FJU1_9STRE</name>
<dbReference type="RefSeq" id="WP_354365948.1">
    <property type="nucleotide sequence ID" value="NZ_JBEPLO010000024.1"/>
</dbReference>
<dbReference type="Proteomes" id="UP001549122">
    <property type="component" value="Unassembled WGS sequence"/>
</dbReference>
<keyword evidence="4" id="KW-0645">Protease</keyword>
<dbReference type="GO" id="GO:0006508">
    <property type="term" value="P:proteolysis"/>
    <property type="evidence" value="ECO:0007669"/>
    <property type="project" value="UniProtKB-KW"/>
</dbReference>
<proteinExistence type="inferred from homology"/>
<keyword evidence="2" id="KW-0812">Transmembrane</keyword>
<keyword evidence="5" id="KW-1185">Reference proteome</keyword>
<evidence type="ECO:0000313" key="4">
    <source>
        <dbReference type="EMBL" id="MET3558829.1"/>
    </source>
</evidence>
<feature type="transmembrane region" description="Helical" evidence="2">
    <location>
        <begin position="214"/>
        <end position="233"/>
    </location>
</feature>
<evidence type="ECO:0000256" key="1">
    <source>
        <dbReference type="ARBA" id="ARBA00009067"/>
    </source>
</evidence>
<keyword evidence="2" id="KW-1133">Transmembrane helix</keyword>
<keyword evidence="4" id="KW-0378">Hydrolase</keyword>
<protein>
    <submittedName>
        <fullName evidence="4">Membrane protease YdiL (CAAX protease family)</fullName>
    </submittedName>
</protein>
<dbReference type="Pfam" id="PF02517">
    <property type="entry name" value="Rce1-like"/>
    <property type="match status" value="1"/>
</dbReference>
<evidence type="ECO:0000256" key="2">
    <source>
        <dbReference type="SAM" id="Phobius"/>
    </source>
</evidence>
<keyword evidence="2" id="KW-0472">Membrane</keyword>
<evidence type="ECO:0000259" key="3">
    <source>
        <dbReference type="Pfam" id="PF02517"/>
    </source>
</evidence>
<feature type="transmembrane region" description="Helical" evidence="2">
    <location>
        <begin position="7"/>
        <end position="28"/>
    </location>
</feature>
<accession>A0ABV2FJU1</accession>
<organism evidence="4 5">
    <name type="scientific">Streptococcus rupicaprae</name>
    <dbReference type="NCBI Taxonomy" id="759619"/>
    <lineage>
        <taxon>Bacteria</taxon>
        <taxon>Bacillati</taxon>
        <taxon>Bacillota</taxon>
        <taxon>Bacilli</taxon>
        <taxon>Lactobacillales</taxon>
        <taxon>Streptococcaceae</taxon>
        <taxon>Streptococcus</taxon>
    </lineage>
</organism>
<comment type="caution">
    <text evidence="4">The sequence shown here is derived from an EMBL/GenBank/DDBJ whole genome shotgun (WGS) entry which is preliminary data.</text>
</comment>
<reference evidence="4 5" key="1">
    <citation type="submission" date="2024-06" db="EMBL/GenBank/DDBJ databases">
        <title>Genomic Encyclopedia of Type Strains, Phase IV (KMG-IV): sequencing the most valuable type-strain genomes for metagenomic binning, comparative biology and taxonomic classification.</title>
        <authorList>
            <person name="Goeker M."/>
        </authorList>
    </citation>
    <scope>NUCLEOTIDE SEQUENCE [LARGE SCALE GENOMIC DNA]</scope>
    <source>
        <strain evidence="4 5">DSM 28303</strain>
    </source>
</reference>
<dbReference type="EMBL" id="JBEPLO010000024">
    <property type="protein sequence ID" value="MET3558829.1"/>
    <property type="molecule type" value="Genomic_DNA"/>
</dbReference>
<dbReference type="InterPro" id="IPR003675">
    <property type="entry name" value="Rce1/LyrA-like_dom"/>
</dbReference>
<feature type="transmembrane region" description="Helical" evidence="2">
    <location>
        <begin position="124"/>
        <end position="144"/>
    </location>
</feature>
<feature type="transmembrane region" description="Helical" evidence="2">
    <location>
        <begin position="79"/>
        <end position="104"/>
    </location>
</feature>
<gene>
    <name evidence="4" type="ORF">ABID29_001957</name>
</gene>
<feature type="transmembrane region" description="Helical" evidence="2">
    <location>
        <begin position="40"/>
        <end position="58"/>
    </location>
</feature>
<comment type="similarity">
    <text evidence="1">Belongs to the UPF0177 family.</text>
</comment>
<sequence>MKTVKNSAKFIGLIALILVINLSPMFMIGNQASTPVGLQWFLSIGYLILASLVICLVYKRYKTYESPEVRAQKFGWKDLGIALLFFLGTRVIAIVGAIVFQLLLGTATSANDAALTATVGQVRSMFVLYFVAFHVAIGLFAPILEELVFRGFFTKYFFANRASKWLPLILSSAIFALLHIAHPVEFIVYFPLGALFYLAYARRGNIKDAIAVHILNNSLMVILSIINYILLVWQ</sequence>
<evidence type="ECO:0000313" key="5">
    <source>
        <dbReference type="Proteomes" id="UP001549122"/>
    </source>
</evidence>
<dbReference type="InterPro" id="IPR052710">
    <property type="entry name" value="CAAX_protease"/>
</dbReference>